<accession>A0A7R5WJ18</accession>
<name>A0A7R5WJ18_9POXV</name>
<protein>
    <submittedName>
        <fullName evidence="1">Putative Bro-N domain-containing protein 2</fullName>
    </submittedName>
</protein>
<keyword evidence="2" id="KW-1185">Reference proteome</keyword>
<sequence length="117" mass="13734">MSNERKLFKIETLIVDILLQIFYLTNVRIRGSYYNPYFSFSDILTFLEYGKYHPLRFHKSKEIIKIEGHRYISVSGLYNLLLSSNKVGSKSLKTELYRSIKAFTQTNIETPPKSIIC</sequence>
<evidence type="ECO:0000313" key="2">
    <source>
        <dbReference type="Proteomes" id="UP000593702"/>
    </source>
</evidence>
<dbReference type="EMBL" id="KR095315">
    <property type="protein sequence ID" value="AKS26303.1"/>
    <property type="molecule type" value="Genomic_DNA"/>
</dbReference>
<gene>
    <name evidence="1" type="ORF">DLEV_012</name>
</gene>
<proteinExistence type="predicted"/>
<evidence type="ECO:0000313" key="1">
    <source>
        <dbReference type="EMBL" id="AKS26303.1"/>
    </source>
</evidence>
<reference evidence="1 2" key="1">
    <citation type="submission" date="2015-04" db="EMBL/GenBank/DDBJ databases">
        <title>Diachasmimorpha longicaudata entomopoxvirus genome.</title>
        <authorList>
            <person name="Coffman K.A."/>
            <person name="Burke G.R."/>
        </authorList>
    </citation>
    <scope>NUCLEOTIDE SEQUENCE [LARGE SCALE GENOMIC DNA]</scope>
</reference>
<organism evidence="1 2">
    <name type="scientific">Diachasmimorpha longicaudata entomopoxvirus</name>
    <dbReference type="NCBI Taxonomy" id="109981"/>
    <lineage>
        <taxon>Viruses</taxon>
        <taxon>Varidnaviria</taxon>
        <taxon>Bamfordvirae</taxon>
        <taxon>Nucleocytoviricota</taxon>
        <taxon>Pokkesviricetes</taxon>
        <taxon>Chitovirales</taxon>
        <taxon>Poxviridae</taxon>
        <taxon>Entomopoxvirinae</taxon>
        <taxon>Epsilonentomopoxvirus</taxon>
        <taxon>Epsilonentomopoxvirus dlongicaudata</taxon>
        <taxon>Diachasmimorpha entomopoxvirus</taxon>
    </lineage>
</organism>
<dbReference type="Proteomes" id="UP000593702">
    <property type="component" value="Segment"/>
</dbReference>